<dbReference type="Gene3D" id="3.40.50.150">
    <property type="entry name" value="Vaccinia Virus protein VP39"/>
    <property type="match status" value="1"/>
</dbReference>
<dbReference type="Proteomes" id="UP001212841">
    <property type="component" value="Unassembled WGS sequence"/>
</dbReference>
<dbReference type="Pfam" id="PF13649">
    <property type="entry name" value="Methyltransf_25"/>
    <property type="match status" value="1"/>
</dbReference>
<evidence type="ECO:0000259" key="1">
    <source>
        <dbReference type="Pfam" id="PF13649"/>
    </source>
</evidence>
<sequence>MGSDFPKSHILGIDISPVQPGTVKPKNVDFTIGDVTNLPLPYADGSFDYVHIRLLFLALKAEFWPVLIKELVRIVRPGGYLEMMEAENICMEGGISTGVPNLGTIMVAGLKARGVDIHVAQKLKGYLSAQPDLTDIHQKTETLSMAPHPSDVDGMKLAKMMNDDGAAAMGGLKGAFLAKGVCKEEDWDYVLSENLKEMRRRGHKVYWTRCWGRKRSSEE</sequence>
<dbReference type="CDD" id="cd02440">
    <property type="entry name" value="AdoMet_MTases"/>
    <property type="match status" value="1"/>
</dbReference>
<feature type="domain" description="Methyltransferase" evidence="1">
    <location>
        <begin position="5"/>
        <end position="79"/>
    </location>
</feature>
<comment type="caution">
    <text evidence="2">The sequence shown here is derived from an EMBL/GenBank/DDBJ whole genome shotgun (WGS) entry which is preliminary data.</text>
</comment>
<dbReference type="GO" id="GO:0008757">
    <property type="term" value="F:S-adenosylmethionine-dependent methyltransferase activity"/>
    <property type="evidence" value="ECO:0007669"/>
    <property type="project" value="InterPro"/>
</dbReference>
<reference evidence="2" key="1">
    <citation type="submission" date="2020-05" db="EMBL/GenBank/DDBJ databases">
        <title>Phylogenomic resolution of chytrid fungi.</title>
        <authorList>
            <person name="Stajich J.E."/>
            <person name="Amses K."/>
            <person name="Simmons R."/>
            <person name="Seto K."/>
            <person name="Myers J."/>
            <person name="Bonds A."/>
            <person name="Quandt C.A."/>
            <person name="Barry K."/>
            <person name="Liu P."/>
            <person name="Grigoriev I."/>
            <person name="Longcore J.E."/>
            <person name="James T.Y."/>
        </authorList>
    </citation>
    <scope>NUCLEOTIDE SEQUENCE</scope>
    <source>
        <strain evidence="2">JEL0318</strain>
    </source>
</reference>
<organism evidence="2 3">
    <name type="scientific">Rhizophlyctis rosea</name>
    <dbReference type="NCBI Taxonomy" id="64517"/>
    <lineage>
        <taxon>Eukaryota</taxon>
        <taxon>Fungi</taxon>
        <taxon>Fungi incertae sedis</taxon>
        <taxon>Chytridiomycota</taxon>
        <taxon>Chytridiomycota incertae sedis</taxon>
        <taxon>Chytridiomycetes</taxon>
        <taxon>Rhizophlyctidales</taxon>
        <taxon>Rhizophlyctidaceae</taxon>
        <taxon>Rhizophlyctis</taxon>
    </lineage>
</organism>
<keyword evidence="3" id="KW-1185">Reference proteome</keyword>
<gene>
    <name evidence="2" type="ORF">HK097_000248</name>
</gene>
<name>A0AAD5X3Q1_9FUNG</name>
<proteinExistence type="predicted"/>
<dbReference type="PANTHER" id="PTHR43591">
    <property type="entry name" value="METHYLTRANSFERASE"/>
    <property type="match status" value="1"/>
</dbReference>
<dbReference type="SUPFAM" id="SSF53335">
    <property type="entry name" value="S-adenosyl-L-methionine-dependent methyltransferases"/>
    <property type="match status" value="1"/>
</dbReference>
<accession>A0AAD5X3Q1</accession>
<protein>
    <recommendedName>
        <fullName evidence="1">Methyltransferase domain-containing protein</fullName>
    </recommendedName>
</protein>
<evidence type="ECO:0000313" key="3">
    <source>
        <dbReference type="Proteomes" id="UP001212841"/>
    </source>
</evidence>
<dbReference type="AlphaFoldDB" id="A0AAD5X3Q1"/>
<dbReference type="EMBL" id="JADGJD010000103">
    <property type="protein sequence ID" value="KAJ3054954.1"/>
    <property type="molecule type" value="Genomic_DNA"/>
</dbReference>
<dbReference type="InterPro" id="IPR041698">
    <property type="entry name" value="Methyltransf_25"/>
</dbReference>
<evidence type="ECO:0000313" key="2">
    <source>
        <dbReference type="EMBL" id="KAJ3054954.1"/>
    </source>
</evidence>
<dbReference type="InterPro" id="IPR029063">
    <property type="entry name" value="SAM-dependent_MTases_sf"/>
</dbReference>